<protein>
    <recommendedName>
        <fullName evidence="1">Serine-threonine/tyrosine-protein kinase catalytic domain-containing protein</fullName>
    </recommendedName>
</protein>
<dbReference type="InterPro" id="IPR051177">
    <property type="entry name" value="CIK-Related_Protein"/>
</dbReference>
<accession>A0AAW0VTB0</accession>
<dbReference type="GO" id="GO:0004672">
    <property type="term" value="F:protein kinase activity"/>
    <property type="evidence" value="ECO:0007669"/>
    <property type="project" value="InterPro"/>
</dbReference>
<gene>
    <name evidence="2" type="ORF">OTU49_013750</name>
</gene>
<dbReference type="PANTHER" id="PTHR12984:SF16">
    <property type="entry name" value="BLACK MATCH, ISOFORM H"/>
    <property type="match status" value="1"/>
</dbReference>
<evidence type="ECO:0000259" key="1">
    <source>
        <dbReference type="Pfam" id="PF07714"/>
    </source>
</evidence>
<reference evidence="2 3" key="1">
    <citation type="journal article" date="2024" name="BMC Genomics">
        <title>Genome assembly of redclaw crayfish (Cherax quadricarinatus) provides insights into its immune adaptation and hypoxia tolerance.</title>
        <authorList>
            <person name="Liu Z."/>
            <person name="Zheng J."/>
            <person name="Li H."/>
            <person name="Fang K."/>
            <person name="Wang S."/>
            <person name="He J."/>
            <person name="Zhou D."/>
            <person name="Weng S."/>
            <person name="Chi M."/>
            <person name="Gu Z."/>
            <person name="He J."/>
            <person name="Li F."/>
            <person name="Wang M."/>
        </authorList>
    </citation>
    <scope>NUCLEOTIDE SEQUENCE [LARGE SCALE GENOMIC DNA]</scope>
    <source>
        <strain evidence="2">ZL_2023a</strain>
    </source>
</reference>
<dbReference type="Proteomes" id="UP001445076">
    <property type="component" value="Unassembled WGS sequence"/>
</dbReference>
<dbReference type="PANTHER" id="PTHR12984">
    <property type="entry name" value="SCY1-RELATED S/T PROTEIN KINASE-LIKE"/>
    <property type="match status" value="1"/>
</dbReference>
<dbReference type="AlphaFoldDB" id="A0AAW0VTB0"/>
<feature type="domain" description="Serine-threonine/tyrosine-protein kinase catalytic" evidence="1">
    <location>
        <begin position="26"/>
        <end position="115"/>
    </location>
</feature>
<keyword evidence="3" id="KW-1185">Reference proteome</keyword>
<organism evidence="2 3">
    <name type="scientific">Cherax quadricarinatus</name>
    <name type="common">Australian red claw crayfish</name>
    <dbReference type="NCBI Taxonomy" id="27406"/>
    <lineage>
        <taxon>Eukaryota</taxon>
        <taxon>Metazoa</taxon>
        <taxon>Ecdysozoa</taxon>
        <taxon>Arthropoda</taxon>
        <taxon>Crustacea</taxon>
        <taxon>Multicrustacea</taxon>
        <taxon>Malacostraca</taxon>
        <taxon>Eumalacostraca</taxon>
        <taxon>Eucarida</taxon>
        <taxon>Decapoda</taxon>
        <taxon>Pleocyemata</taxon>
        <taxon>Astacidea</taxon>
        <taxon>Parastacoidea</taxon>
        <taxon>Parastacidae</taxon>
        <taxon>Cherax</taxon>
    </lineage>
</organism>
<comment type="caution">
    <text evidence="2">The sequence shown here is derived from an EMBL/GenBank/DDBJ whole genome shotgun (WGS) entry which is preliminary data.</text>
</comment>
<dbReference type="SUPFAM" id="SSF56112">
    <property type="entry name" value="Protein kinase-like (PK-like)"/>
    <property type="match status" value="1"/>
</dbReference>
<proteinExistence type="predicted"/>
<feature type="non-terminal residue" evidence="2">
    <location>
        <position position="124"/>
    </location>
</feature>
<evidence type="ECO:0000313" key="3">
    <source>
        <dbReference type="Proteomes" id="UP001445076"/>
    </source>
</evidence>
<dbReference type="Gene3D" id="1.10.510.10">
    <property type="entry name" value="Transferase(Phosphotransferase) domain 1"/>
    <property type="match status" value="1"/>
</dbReference>
<feature type="non-terminal residue" evidence="2">
    <location>
        <position position="1"/>
    </location>
</feature>
<name>A0AAW0VTB0_CHEQU</name>
<dbReference type="InterPro" id="IPR011009">
    <property type="entry name" value="Kinase-like_dom_sf"/>
</dbReference>
<sequence length="124" mass="13691">EKVSEGEGHESITVQPWTSRVPKMTQPDLDYIAPEVQTGSTCSVLSDMFSLGMCICSIFNSGKSLIEANHSSSVYHKQLEVVGEQVNNVLPKVPLGLQEAVVRLVSKDQRQRPTSQLVALIKYF</sequence>
<dbReference type="InterPro" id="IPR001245">
    <property type="entry name" value="Ser-Thr/Tyr_kinase_cat_dom"/>
</dbReference>
<evidence type="ECO:0000313" key="2">
    <source>
        <dbReference type="EMBL" id="KAK8719825.1"/>
    </source>
</evidence>
<dbReference type="EMBL" id="JARKIK010001270">
    <property type="protein sequence ID" value="KAK8719825.1"/>
    <property type="molecule type" value="Genomic_DNA"/>
</dbReference>
<dbReference type="Pfam" id="PF07714">
    <property type="entry name" value="PK_Tyr_Ser-Thr"/>
    <property type="match status" value="1"/>
</dbReference>